<dbReference type="Proteomes" id="UP001458880">
    <property type="component" value="Unassembled WGS sequence"/>
</dbReference>
<organism evidence="3 4">
    <name type="scientific">Popillia japonica</name>
    <name type="common">Japanese beetle</name>
    <dbReference type="NCBI Taxonomy" id="7064"/>
    <lineage>
        <taxon>Eukaryota</taxon>
        <taxon>Metazoa</taxon>
        <taxon>Ecdysozoa</taxon>
        <taxon>Arthropoda</taxon>
        <taxon>Hexapoda</taxon>
        <taxon>Insecta</taxon>
        <taxon>Pterygota</taxon>
        <taxon>Neoptera</taxon>
        <taxon>Endopterygota</taxon>
        <taxon>Coleoptera</taxon>
        <taxon>Polyphaga</taxon>
        <taxon>Scarabaeiformia</taxon>
        <taxon>Scarabaeidae</taxon>
        <taxon>Rutelinae</taxon>
        <taxon>Popillia</taxon>
    </lineage>
</organism>
<evidence type="ECO:0000259" key="2">
    <source>
        <dbReference type="Pfam" id="PF15998"/>
    </source>
</evidence>
<proteinExistence type="predicted"/>
<dbReference type="InterPro" id="IPR031941">
    <property type="entry name" value="DUF4773"/>
</dbReference>
<reference evidence="3 4" key="1">
    <citation type="journal article" date="2024" name="BMC Genomics">
        <title>De novo assembly and annotation of Popillia japonica's genome with initial clues to its potential as an invasive pest.</title>
        <authorList>
            <person name="Cucini C."/>
            <person name="Boschi S."/>
            <person name="Funari R."/>
            <person name="Cardaioli E."/>
            <person name="Iannotti N."/>
            <person name="Marturano G."/>
            <person name="Paoli F."/>
            <person name="Bruttini M."/>
            <person name="Carapelli A."/>
            <person name="Frati F."/>
            <person name="Nardi F."/>
        </authorList>
    </citation>
    <scope>NUCLEOTIDE SEQUENCE [LARGE SCALE GENOMIC DNA]</scope>
    <source>
        <strain evidence="3">DMR45628</strain>
    </source>
</reference>
<protein>
    <recommendedName>
        <fullName evidence="2">DUF4773 domain-containing protein</fullName>
    </recommendedName>
</protein>
<feature type="chain" id="PRO_5043508809" description="DUF4773 domain-containing protein" evidence="1">
    <location>
        <begin position="22"/>
        <end position="245"/>
    </location>
</feature>
<dbReference type="AlphaFoldDB" id="A0AAW1NK03"/>
<evidence type="ECO:0000313" key="3">
    <source>
        <dbReference type="EMBL" id="KAK9758939.1"/>
    </source>
</evidence>
<feature type="domain" description="DUF4773" evidence="2">
    <location>
        <begin position="51"/>
        <end position="166"/>
    </location>
</feature>
<comment type="caution">
    <text evidence="3">The sequence shown here is derived from an EMBL/GenBank/DDBJ whole genome shotgun (WGS) entry which is preliminary data.</text>
</comment>
<keyword evidence="1" id="KW-0732">Signal</keyword>
<accession>A0AAW1NK03</accession>
<dbReference type="PANTHER" id="PTHR36299:SF2">
    <property type="entry name" value="DUF4773 DOMAIN-CONTAINING PROTEIN"/>
    <property type="match status" value="1"/>
</dbReference>
<name>A0AAW1NK03_POPJA</name>
<dbReference type="Pfam" id="PF15998">
    <property type="entry name" value="DUF4773"/>
    <property type="match status" value="1"/>
</dbReference>
<feature type="signal peptide" evidence="1">
    <location>
        <begin position="1"/>
        <end position="21"/>
    </location>
</feature>
<gene>
    <name evidence="3" type="ORF">QE152_g350</name>
</gene>
<dbReference type="PANTHER" id="PTHR36299">
    <property type="entry name" value="AGAP008005-PA"/>
    <property type="match status" value="1"/>
</dbReference>
<dbReference type="EMBL" id="JASPKY010000003">
    <property type="protein sequence ID" value="KAK9758939.1"/>
    <property type="molecule type" value="Genomic_DNA"/>
</dbReference>
<evidence type="ECO:0000313" key="4">
    <source>
        <dbReference type="Proteomes" id="UP001458880"/>
    </source>
</evidence>
<sequence>MFGKVILLGFFLLFNLSDTRAANILDLFWESSAVEKREETVVETDVQKSACTCDGPSCNCCVDFNITYIDLGGPGCVHMKYISQNEGITVNISYGDNQLHSEEVKGPNPQPTCMTLLAKFAEICARFAILEPYQDGLKGCVLLEPKLLGDAQTQFDIGCFLMGNDGMKIDPNGNSTLNMILDNVNRIENNEKNPNESSAFTEEELIAVVNESAEKSLVFFGNLLGLTFDKIETEAEDETAENTTS</sequence>
<keyword evidence="4" id="KW-1185">Reference proteome</keyword>
<evidence type="ECO:0000256" key="1">
    <source>
        <dbReference type="SAM" id="SignalP"/>
    </source>
</evidence>